<proteinExistence type="inferred from homology"/>
<dbReference type="EMBL" id="CZQC01000038">
    <property type="protein sequence ID" value="CUS41325.1"/>
    <property type="molecule type" value="Genomic_DNA"/>
</dbReference>
<feature type="domain" description="HTH lysR-type" evidence="5">
    <location>
        <begin position="1"/>
        <end position="58"/>
    </location>
</feature>
<gene>
    <name evidence="6" type="ORF">MGWOODY_Tha843</name>
</gene>
<dbReference type="AlphaFoldDB" id="A0A160TAJ2"/>
<dbReference type="Gene3D" id="3.40.190.10">
    <property type="entry name" value="Periplasmic binding protein-like II"/>
    <property type="match status" value="1"/>
</dbReference>
<name>A0A160TAJ2_9ZZZZ</name>
<organism evidence="6">
    <name type="scientific">hydrothermal vent metagenome</name>
    <dbReference type="NCBI Taxonomy" id="652676"/>
    <lineage>
        <taxon>unclassified sequences</taxon>
        <taxon>metagenomes</taxon>
        <taxon>ecological metagenomes</taxon>
    </lineage>
</organism>
<dbReference type="InterPro" id="IPR050176">
    <property type="entry name" value="LTTR"/>
</dbReference>
<evidence type="ECO:0000256" key="3">
    <source>
        <dbReference type="ARBA" id="ARBA00023125"/>
    </source>
</evidence>
<dbReference type="PANTHER" id="PTHR30579:SF8">
    <property type="entry name" value="HTH-TYPE TRANSCRIPTIONAL REGULATOR HDFR"/>
    <property type="match status" value="1"/>
</dbReference>
<dbReference type="FunFam" id="1.10.10.10:FF:000001">
    <property type="entry name" value="LysR family transcriptional regulator"/>
    <property type="match status" value="1"/>
</dbReference>
<keyword evidence="3" id="KW-0238">DNA-binding</keyword>
<evidence type="ECO:0000256" key="1">
    <source>
        <dbReference type="ARBA" id="ARBA00009437"/>
    </source>
</evidence>
<dbReference type="Pfam" id="PF03466">
    <property type="entry name" value="LysR_substrate"/>
    <property type="match status" value="1"/>
</dbReference>
<dbReference type="PROSITE" id="PS50931">
    <property type="entry name" value="HTH_LYSR"/>
    <property type="match status" value="1"/>
</dbReference>
<dbReference type="InterPro" id="IPR005119">
    <property type="entry name" value="LysR_subst-bd"/>
</dbReference>
<dbReference type="Pfam" id="PF00126">
    <property type="entry name" value="HTH_1"/>
    <property type="match status" value="1"/>
</dbReference>
<dbReference type="InterPro" id="IPR036390">
    <property type="entry name" value="WH_DNA-bd_sf"/>
</dbReference>
<dbReference type="InterPro" id="IPR036388">
    <property type="entry name" value="WH-like_DNA-bd_sf"/>
</dbReference>
<dbReference type="InterPro" id="IPR000847">
    <property type="entry name" value="LysR_HTH_N"/>
</dbReference>
<dbReference type="GO" id="GO:0003677">
    <property type="term" value="F:DNA binding"/>
    <property type="evidence" value="ECO:0007669"/>
    <property type="project" value="UniProtKB-KW"/>
</dbReference>
<sequence length="280" mass="31250">MDAVLVRTFLEVVYAGSFVRAAESLHVTQAAVTARIRSLEDSMGARLFVRNRAGASLTPEGERFLPYANTIISAWGRARQSIAIPEGHTERLRLGSEATLWNPLLTQWVSWLEAELPEVAVDASVAEANDLNRAMEEGHLDAVILHRPNYFAGCCVEQLLEEKLIRVQSPLGAEPDIYIDWGRGVEKQYLASLASREQSAYSFNFGPAALQFMLAVGGNGWFRSRVVQPYLDNGRLIRMPDSDEFTYPIFLAYRSGRGESLDRALKGLREVSAINTPWFL</sequence>
<comment type="similarity">
    <text evidence="1">Belongs to the LysR transcriptional regulatory family.</text>
</comment>
<accession>A0A160TAJ2</accession>
<reference evidence="6" key="1">
    <citation type="submission" date="2015-10" db="EMBL/GenBank/DDBJ databases">
        <authorList>
            <person name="Gilbert D.G."/>
        </authorList>
    </citation>
    <scope>NUCLEOTIDE SEQUENCE</scope>
</reference>
<evidence type="ECO:0000256" key="2">
    <source>
        <dbReference type="ARBA" id="ARBA00023015"/>
    </source>
</evidence>
<evidence type="ECO:0000313" key="6">
    <source>
        <dbReference type="EMBL" id="CUS41325.1"/>
    </source>
</evidence>
<dbReference type="Gene3D" id="1.10.10.10">
    <property type="entry name" value="Winged helix-like DNA-binding domain superfamily/Winged helix DNA-binding domain"/>
    <property type="match status" value="1"/>
</dbReference>
<dbReference type="GO" id="GO:0003700">
    <property type="term" value="F:DNA-binding transcription factor activity"/>
    <property type="evidence" value="ECO:0007669"/>
    <property type="project" value="InterPro"/>
</dbReference>
<dbReference type="PANTHER" id="PTHR30579">
    <property type="entry name" value="TRANSCRIPTIONAL REGULATOR"/>
    <property type="match status" value="1"/>
</dbReference>
<keyword evidence="4" id="KW-0804">Transcription</keyword>
<keyword evidence="2" id="KW-0805">Transcription regulation</keyword>
<dbReference type="PRINTS" id="PR00039">
    <property type="entry name" value="HTHLYSR"/>
</dbReference>
<evidence type="ECO:0000256" key="4">
    <source>
        <dbReference type="ARBA" id="ARBA00023163"/>
    </source>
</evidence>
<protein>
    <submittedName>
        <fullName evidence="6">Transcriptional regulator</fullName>
    </submittedName>
</protein>
<evidence type="ECO:0000259" key="5">
    <source>
        <dbReference type="PROSITE" id="PS50931"/>
    </source>
</evidence>
<dbReference type="SUPFAM" id="SSF53850">
    <property type="entry name" value="Periplasmic binding protein-like II"/>
    <property type="match status" value="1"/>
</dbReference>
<dbReference type="SUPFAM" id="SSF46785">
    <property type="entry name" value="Winged helix' DNA-binding domain"/>
    <property type="match status" value="1"/>
</dbReference>